<dbReference type="EMBL" id="JACHBG010000025">
    <property type="protein sequence ID" value="MBB6488639.1"/>
    <property type="molecule type" value="Genomic_DNA"/>
</dbReference>
<reference evidence="2 3" key="1">
    <citation type="submission" date="2020-08" db="EMBL/GenBank/DDBJ databases">
        <title>Genomic Encyclopedia of Type Strains, Phase IV (KMG-V): Genome sequencing to study the core and pangenomes of soil and plant-associated prokaryotes.</title>
        <authorList>
            <person name="Whitman W."/>
        </authorList>
    </citation>
    <scope>NUCLEOTIDE SEQUENCE [LARGE SCALE GENOMIC DNA]</scope>
    <source>
        <strain evidence="2 3">SEMIA 4060</strain>
    </source>
</reference>
<dbReference type="Proteomes" id="UP000565576">
    <property type="component" value="Unassembled WGS sequence"/>
</dbReference>
<evidence type="ECO:0000313" key="3">
    <source>
        <dbReference type="Proteomes" id="UP000565576"/>
    </source>
</evidence>
<dbReference type="SMART" id="SM00347">
    <property type="entry name" value="HTH_MARR"/>
    <property type="match status" value="1"/>
</dbReference>
<protein>
    <submittedName>
        <fullName evidence="2">DNA-binding MarR family transcriptional regulator</fullName>
    </submittedName>
</protein>
<gene>
    <name evidence="2" type="ORF">GGD46_005959</name>
</gene>
<dbReference type="InterPro" id="IPR000835">
    <property type="entry name" value="HTH_MarR-typ"/>
</dbReference>
<dbReference type="PROSITE" id="PS50995">
    <property type="entry name" value="HTH_MARR_2"/>
    <property type="match status" value="1"/>
</dbReference>
<dbReference type="GO" id="GO:0006950">
    <property type="term" value="P:response to stress"/>
    <property type="evidence" value="ECO:0007669"/>
    <property type="project" value="TreeGrafter"/>
</dbReference>
<dbReference type="Gene3D" id="1.10.10.10">
    <property type="entry name" value="Winged helix-like DNA-binding domain superfamily/Winged helix DNA-binding domain"/>
    <property type="match status" value="1"/>
</dbReference>
<dbReference type="GO" id="GO:0003700">
    <property type="term" value="F:DNA-binding transcription factor activity"/>
    <property type="evidence" value="ECO:0007669"/>
    <property type="project" value="InterPro"/>
</dbReference>
<dbReference type="CDD" id="cd00090">
    <property type="entry name" value="HTH_ARSR"/>
    <property type="match status" value="1"/>
</dbReference>
<dbReference type="Pfam" id="PF12802">
    <property type="entry name" value="MarR_2"/>
    <property type="match status" value="1"/>
</dbReference>
<dbReference type="SUPFAM" id="SSF46785">
    <property type="entry name" value="Winged helix' DNA-binding domain"/>
    <property type="match status" value="1"/>
</dbReference>
<dbReference type="InterPro" id="IPR011991">
    <property type="entry name" value="ArsR-like_HTH"/>
</dbReference>
<evidence type="ECO:0000259" key="1">
    <source>
        <dbReference type="PROSITE" id="PS50995"/>
    </source>
</evidence>
<proteinExistence type="predicted"/>
<dbReference type="InterPro" id="IPR039422">
    <property type="entry name" value="MarR/SlyA-like"/>
</dbReference>
<dbReference type="PANTHER" id="PTHR33164:SF43">
    <property type="entry name" value="HTH-TYPE TRANSCRIPTIONAL REPRESSOR YETL"/>
    <property type="match status" value="1"/>
</dbReference>
<dbReference type="PANTHER" id="PTHR33164">
    <property type="entry name" value="TRANSCRIPTIONAL REGULATOR, MARR FAMILY"/>
    <property type="match status" value="1"/>
</dbReference>
<dbReference type="GO" id="GO:0003677">
    <property type="term" value="F:DNA binding"/>
    <property type="evidence" value="ECO:0007669"/>
    <property type="project" value="UniProtKB-KW"/>
</dbReference>
<keyword evidence="2" id="KW-0238">DNA-binding</keyword>
<dbReference type="RefSeq" id="WP_184710239.1">
    <property type="nucleotide sequence ID" value="NZ_JACHBG010000025.1"/>
</dbReference>
<dbReference type="PRINTS" id="PR00598">
    <property type="entry name" value="HTHMARR"/>
</dbReference>
<evidence type="ECO:0000313" key="2">
    <source>
        <dbReference type="EMBL" id="MBB6488639.1"/>
    </source>
</evidence>
<sequence length="226" mass="24603">MEPSKNPLSLHLRIRDGLSRIAMVMRVDDWNAAKTTALNPTQFAILSLLAARARTGLAVKEIAAHLGVSQPTATDSINALERKGYLRKTPDPRDGRAVSIGLTPEGSEALLAGKAEDGLAAQAVEALDGGEQEDLLLCLIKMIRHLQERDAIPVQRMCVTCRFFSPYAHSDSERPHHCHFVDAPFGQSELRVDCQDHHEADPAARAAAWTAFKAGLTDPHSQSGKE</sequence>
<accession>A0A7X0IXK1</accession>
<dbReference type="InterPro" id="IPR036390">
    <property type="entry name" value="WH_DNA-bd_sf"/>
</dbReference>
<dbReference type="InterPro" id="IPR036388">
    <property type="entry name" value="WH-like_DNA-bd_sf"/>
</dbReference>
<name>A0A7X0IXK1_9HYPH</name>
<feature type="domain" description="HTH marR-type" evidence="1">
    <location>
        <begin position="11"/>
        <end position="145"/>
    </location>
</feature>
<organism evidence="2 3">
    <name type="scientific">Rhizobium lusitanum</name>
    <dbReference type="NCBI Taxonomy" id="293958"/>
    <lineage>
        <taxon>Bacteria</taxon>
        <taxon>Pseudomonadati</taxon>
        <taxon>Pseudomonadota</taxon>
        <taxon>Alphaproteobacteria</taxon>
        <taxon>Hyphomicrobiales</taxon>
        <taxon>Rhizobiaceae</taxon>
        <taxon>Rhizobium/Agrobacterium group</taxon>
        <taxon>Rhizobium</taxon>
    </lineage>
</organism>
<comment type="caution">
    <text evidence="2">The sequence shown here is derived from an EMBL/GenBank/DDBJ whole genome shotgun (WGS) entry which is preliminary data.</text>
</comment>
<dbReference type="AlphaFoldDB" id="A0A7X0IXK1"/>